<dbReference type="Proteomes" id="UP000186817">
    <property type="component" value="Unassembled WGS sequence"/>
</dbReference>
<name>A0A1Q9CWW7_SYMMI</name>
<reference evidence="1 2" key="1">
    <citation type="submission" date="2016-02" db="EMBL/GenBank/DDBJ databases">
        <title>Genome analysis of coral dinoflagellate symbionts highlights evolutionary adaptations to a symbiotic lifestyle.</title>
        <authorList>
            <person name="Aranda M."/>
            <person name="Li Y."/>
            <person name="Liew Y.J."/>
            <person name="Baumgarten S."/>
            <person name="Simakov O."/>
            <person name="Wilson M."/>
            <person name="Piel J."/>
            <person name="Ashoor H."/>
            <person name="Bougouffa S."/>
            <person name="Bajic V.B."/>
            <person name="Ryu T."/>
            <person name="Ravasi T."/>
            <person name="Bayer T."/>
            <person name="Micklem G."/>
            <person name="Kim H."/>
            <person name="Bhak J."/>
            <person name="Lajeunesse T.C."/>
            <person name="Voolstra C.R."/>
        </authorList>
    </citation>
    <scope>NUCLEOTIDE SEQUENCE [LARGE SCALE GENOMIC DNA]</scope>
    <source>
        <strain evidence="1 2">CCMP2467</strain>
    </source>
</reference>
<dbReference type="AlphaFoldDB" id="A0A1Q9CWW7"/>
<evidence type="ECO:0000313" key="1">
    <source>
        <dbReference type="EMBL" id="OLP87420.1"/>
    </source>
</evidence>
<gene>
    <name evidence="1" type="ORF">AK812_SmicGene31367</name>
</gene>
<organism evidence="1 2">
    <name type="scientific">Symbiodinium microadriaticum</name>
    <name type="common">Dinoflagellate</name>
    <name type="synonym">Zooxanthella microadriatica</name>
    <dbReference type="NCBI Taxonomy" id="2951"/>
    <lineage>
        <taxon>Eukaryota</taxon>
        <taxon>Sar</taxon>
        <taxon>Alveolata</taxon>
        <taxon>Dinophyceae</taxon>
        <taxon>Suessiales</taxon>
        <taxon>Symbiodiniaceae</taxon>
        <taxon>Symbiodinium</taxon>
    </lineage>
</organism>
<accession>A0A1Q9CWW7</accession>
<proteinExistence type="predicted"/>
<sequence length="70" mass="7573">MMAVPGMVVGVKARREGAAEDLDLQGAGVLCLARRAQMLKEKEAKDEKTGKGKKGVWEAMPDDLHFAMSN</sequence>
<dbReference type="EMBL" id="LSRX01000861">
    <property type="protein sequence ID" value="OLP87420.1"/>
    <property type="molecule type" value="Genomic_DNA"/>
</dbReference>
<comment type="caution">
    <text evidence="1">The sequence shown here is derived from an EMBL/GenBank/DDBJ whole genome shotgun (WGS) entry which is preliminary data.</text>
</comment>
<dbReference type="OrthoDB" id="10287929at2759"/>
<keyword evidence="2" id="KW-1185">Reference proteome</keyword>
<evidence type="ECO:0000313" key="2">
    <source>
        <dbReference type="Proteomes" id="UP000186817"/>
    </source>
</evidence>
<protein>
    <submittedName>
        <fullName evidence="1">Uncharacterized protein</fullName>
    </submittedName>
</protein>